<proteinExistence type="predicted"/>
<dbReference type="AlphaFoldDB" id="A0A223RTE5"/>
<gene>
    <name evidence="1" type="ORF">CDG81_13470</name>
</gene>
<name>A0A223RTE5_9ACTN</name>
<dbReference type="Proteomes" id="UP000215043">
    <property type="component" value="Chromosome"/>
</dbReference>
<dbReference type="EMBL" id="CP022752">
    <property type="protein sequence ID" value="ASU79129.1"/>
    <property type="molecule type" value="Genomic_DNA"/>
</dbReference>
<evidence type="ECO:0000313" key="2">
    <source>
        <dbReference type="Proteomes" id="UP000215043"/>
    </source>
</evidence>
<protein>
    <submittedName>
        <fullName evidence="1">Uncharacterized protein</fullName>
    </submittedName>
</protein>
<organism evidence="1 2">
    <name type="scientific">Actinopolyspora erythraea</name>
    <dbReference type="NCBI Taxonomy" id="414996"/>
    <lineage>
        <taxon>Bacteria</taxon>
        <taxon>Bacillati</taxon>
        <taxon>Actinomycetota</taxon>
        <taxon>Actinomycetes</taxon>
        <taxon>Actinopolysporales</taxon>
        <taxon>Actinopolysporaceae</taxon>
        <taxon>Actinopolyspora</taxon>
    </lineage>
</organism>
<sequence>MHRGPVLGMPDGSDQSSPLGYLEYSRHIHGDIEIIESFNCLVYQSSPFVRTGIAATLVEQFSEGEP</sequence>
<reference evidence="1 2" key="1">
    <citation type="submission" date="2017-08" db="EMBL/GenBank/DDBJ databases">
        <title>The complete genome sequence of moderately halophilic actinomycete Actinopolyspora erythraea YIM 90600, the producer of novel erythromycin, novel actinopolysporins A-C and tubercidin.</title>
        <authorList>
            <person name="Yin M."/>
            <person name="Tang S."/>
        </authorList>
    </citation>
    <scope>NUCLEOTIDE SEQUENCE [LARGE SCALE GENOMIC DNA]</scope>
    <source>
        <strain evidence="1 2">YIM 90600</strain>
    </source>
</reference>
<dbReference type="KEGG" id="aey:CDG81_13470"/>
<accession>A0A223RTE5</accession>
<evidence type="ECO:0000313" key="1">
    <source>
        <dbReference type="EMBL" id="ASU79129.1"/>
    </source>
</evidence>